<gene>
    <name evidence="10" type="ORF">J2S64_002473</name>
</gene>
<sequence>MAVEIVEIHKSFGENEVLRGISLSLAPGEIVSLVGENGAGKSTLTSIISGAHKQDSGKILIDGTEHRFSAPQQAMAEGIQVIYQEIKQNLFPHLDVATNLFARDHERSFGSLFVRKNLMHATAAEVLARVGLDVDTRAPVSSLSVGEQQMVQIAKTIHNKVRVLILDEPTAALDQRESEQLFEQVNKLKSEGVAIIYISHRLPEVFALSDHIVVLRDGQVSLRGTPDELTEKQVVAAMVGEQVDDFYPKEEHATSTERLVVSGLCRGDDFHDVSFTVNAGEVLGIGGVMGSGKSEILRSLFGLEQAQGQVRIDGKDARAKSPKQAISRSIAYLTPDRQAEGLALGQSIAHNQSLATLEEISAGGIVSRSRERARSLEVSGKLNIKTTSVNALVSSLSGGNQQKVLLARWLLSNPKVLLMDEPTRGVDVGAKAEIYRIIQNAAAEGMAVVMVSSDLPELVEMSDRVIVMRNGTPVAELSGPQLTQHSVLEHALESTSS</sequence>
<keyword evidence="6" id="KW-0067">ATP-binding</keyword>
<keyword evidence="3 10" id="KW-0762">Sugar transport</keyword>
<name>A0ABU2BJF9_9MICC</name>
<keyword evidence="11" id="KW-1185">Reference proteome</keyword>
<dbReference type="Gene3D" id="3.40.50.300">
    <property type="entry name" value="P-loop containing nucleotide triphosphate hydrolases"/>
    <property type="match status" value="2"/>
</dbReference>
<dbReference type="InterPro" id="IPR050107">
    <property type="entry name" value="ABC_carbohydrate_import_ATPase"/>
</dbReference>
<dbReference type="SUPFAM" id="SSF52540">
    <property type="entry name" value="P-loop containing nucleoside triphosphate hydrolases"/>
    <property type="match status" value="2"/>
</dbReference>
<keyword evidence="7" id="KW-1278">Translocase</keyword>
<dbReference type="Pfam" id="PF00005">
    <property type="entry name" value="ABC_tran"/>
    <property type="match status" value="2"/>
</dbReference>
<evidence type="ECO:0000256" key="2">
    <source>
        <dbReference type="ARBA" id="ARBA00022475"/>
    </source>
</evidence>
<keyword evidence="1" id="KW-0813">Transport</keyword>
<dbReference type="PANTHER" id="PTHR43790:SF3">
    <property type="entry name" value="D-ALLOSE IMPORT ATP-BINDING PROTEIN ALSA-RELATED"/>
    <property type="match status" value="1"/>
</dbReference>
<dbReference type="InterPro" id="IPR027417">
    <property type="entry name" value="P-loop_NTPase"/>
</dbReference>
<reference evidence="10 11" key="1">
    <citation type="submission" date="2023-07" db="EMBL/GenBank/DDBJ databases">
        <title>Sequencing the genomes of 1000 actinobacteria strains.</title>
        <authorList>
            <person name="Klenk H.-P."/>
        </authorList>
    </citation>
    <scope>NUCLEOTIDE SEQUENCE [LARGE SCALE GENOMIC DNA]</scope>
    <source>
        <strain evidence="10 11">DSM 20167</strain>
    </source>
</reference>
<dbReference type="CDD" id="cd03216">
    <property type="entry name" value="ABC_Carb_Monos_I"/>
    <property type="match status" value="1"/>
</dbReference>
<evidence type="ECO:0000256" key="3">
    <source>
        <dbReference type="ARBA" id="ARBA00022597"/>
    </source>
</evidence>
<dbReference type="PROSITE" id="PS50893">
    <property type="entry name" value="ABC_TRANSPORTER_2"/>
    <property type="match status" value="2"/>
</dbReference>
<keyword evidence="5" id="KW-0547">Nucleotide-binding</keyword>
<keyword evidence="4" id="KW-0677">Repeat</keyword>
<dbReference type="PANTHER" id="PTHR43790">
    <property type="entry name" value="CARBOHYDRATE TRANSPORT ATP-BINDING PROTEIN MG119-RELATED"/>
    <property type="match status" value="1"/>
</dbReference>
<dbReference type="Proteomes" id="UP001183817">
    <property type="component" value="Unassembled WGS sequence"/>
</dbReference>
<keyword evidence="2" id="KW-1003">Cell membrane</keyword>
<dbReference type="PROSITE" id="PS00211">
    <property type="entry name" value="ABC_TRANSPORTER_1"/>
    <property type="match status" value="2"/>
</dbReference>
<dbReference type="InterPro" id="IPR003593">
    <property type="entry name" value="AAA+_ATPase"/>
</dbReference>
<dbReference type="RefSeq" id="WP_302263953.1">
    <property type="nucleotide sequence ID" value="NZ_BAAAWO010000001.1"/>
</dbReference>
<comment type="caution">
    <text evidence="10">The sequence shown here is derived from an EMBL/GenBank/DDBJ whole genome shotgun (WGS) entry which is preliminary data.</text>
</comment>
<dbReference type="InterPro" id="IPR003439">
    <property type="entry name" value="ABC_transporter-like_ATP-bd"/>
</dbReference>
<feature type="domain" description="ABC transporter" evidence="9">
    <location>
        <begin position="254"/>
        <end position="495"/>
    </location>
</feature>
<evidence type="ECO:0000256" key="7">
    <source>
        <dbReference type="ARBA" id="ARBA00022967"/>
    </source>
</evidence>
<evidence type="ECO:0000313" key="11">
    <source>
        <dbReference type="Proteomes" id="UP001183817"/>
    </source>
</evidence>
<organism evidence="10 11">
    <name type="scientific">Paeniglutamicibacter sulfureus</name>
    <dbReference type="NCBI Taxonomy" id="43666"/>
    <lineage>
        <taxon>Bacteria</taxon>
        <taxon>Bacillati</taxon>
        <taxon>Actinomycetota</taxon>
        <taxon>Actinomycetes</taxon>
        <taxon>Micrococcales</taxon>
        <taxon>Micrococcaceae</taxon>
        <taxon>Paeniglutamicibacter</taxon>
    </lineage>
</organism>
<dbReference type="EMBL" id="JAVDYI010000001">
    <property type="protein sequence ID" value="MDR7358782.1"/>
    <property type="molecule type" value="Genomic_DNA"/>
</dbReference>
<evidence type="ECO:0000313" key="10">
    <source>
        <dbReference type="EMBL" id="MDR7358782.1"/>
    </source>
</evidence>
<feature type="domain" description="ABC transporter" evidence="9">
    <location>
        <begin position="3"/>
        <end position="242"/>
    </location>
</feature>
<dbReference type="InterPro" id="IPR017871">
    <property type="entry name" value="ABC_transporter-like_CS"/>
</dbReference>
<evidence type="ECO:0000256" key="5">
    <source>
        <dbReference type="ARBA" id="ARBA00022741"/>
    </source>
</evidence>
<protein>
    <submittedName>
        <fullName evidence="10">ABC-type sugar transport system ATPase subunit</fullName>
    </submittedName>
</protein>
<evidence type="ECO:0000256" key="1">
    <source>
        <dbReference type="ARBA" id="ARBA00022448"/>
    </source>
</evidence>
<evidence type="ECO:0000256" key="8">
    <source>
        <dbReference type="ARBA" id="ARBA00023136"/>
    </source>
</evidence>
<evidence type="ECO:0000259" key="9">
    <source>
        <dbReference type="PROSITE" id="PS50893"/>
    </source>
</evidence>
<accession>A0ABU2BJF9</accession>
<dbReference type="CDD" id="cd03215">
    <property type="entry name" value="ABC_Carb_Monos_II"/>
    <property type="match status" value="1"/>
</dbReference>
<proteinExistence type="predicted"/>
<evidence type="ECO:0000256" key="6">
    <source>
        <dbReference type="ARBA" id="ARBA00022840"/>
    </source>
</evidence>
<dbReference type="SMART" id="SM00382">
    <property type="entry name" value="AAA"/>
    <property type="match status" value="2"/>
</dbReference>
<evidence type="ECO:0000256" key="4">
    <source>
        <dbReference type="ARBA" id="ARBA00022737"/>
    </source>
</evidence>
<keyword evidence="8" id="KW-0472">Membrane</keyword>